<protein>
    <submittedName>
        <fullName evidence="2">Uncharacterized protein</fullName>
    </submittedName>
</protein>
<evidence type="ECO:0000256" key="1">
    <source>
        <dbReference type="SAM" id="Coils"/>
    </source>
</evidence>
<accession>G0QKP3</accession>
<evidence type="ECO:0000313" key="3">
    <source>
        <dbReference type="Proteomes" id="UP000008983"/>
    </source>
</evidence>
<evidence type="ECO:0000313" key="2">
    <source>
        <dbReference type="EMBL" id="EGR34197.1"/>
    </source>
</evidence>
<keyword evidence="3" id="KW-1185">Reference proteome</keyword>
<dbReference type="Proteomes" id="UP000008983">
    <property type="component" value="Unassembled WGS sequence"/>
</dbReference>
<organism evidence="2 3">
    <name type="scientific">Ichthyophthirius multifiliis</name>
    <name type="common">White spot disease agent</name>
    <name type="synonym">Ich</name>
    <dbReference type="NCBI Taxonomy" id="5932"/>
    <lineage>
        <taxon>Eukaryota</taxon>
        <taxon>Sar</taxon>
        <taxon>Alveolata</taxon>
        <taxon>Ciliophora</taxon>
        <taxon>Intramacronucleata</taxon>
        <taxon>Oligohymenophorea</taxon>
        <taxon>Hymenostomatida</taxon>
        <taxon>Ophryoglenina</taxon>
        <taxon>Ichthyophthirius</taxon>
    </lineage>
</organism>
<gene>
    <name evidence="2" type="ORF">IMG5_020520</name>
</gene>
<dbReference type="InParanoid" id="G0QKP3"/>
<feature type="coiled-coil region" evidence="1">
    <location>
        <begin position="113"/>
        <end position="207"/>
    </location>
</feature>
<feature type="non-terminal residue" evidence="2">
    <location>
        <position position="1"/>
    </location>
</feature>
<sequence>VNFHYSRESNQLISQIFSYKTIKKITIKNLLQQISDEQYEINADYSVQGRSNEEIGIKHIDNTKENLNLQNFKIGSRKFWNSHQQELLDLLDQLEKSILSKMQKLQNDEIAAAVALAELKAKIMKENEEMQSELEIQIKNEKELRNKILFQQKLQQECKKQLDEINKRIEQSKKELEEQRIWFQKKINEIIQEIELYKQVIKEYINNVFSNENDFHKRTDDYIDDSQYQYEGYNQRQIDNIGFLTD</sequence>
<reference evidence="2 3" key="1">
    <citation type="submission" date="2011-07" db="EMBL/GenBank/DDBJ databases">
        <authorList>
            <person name="Coyne R."/>
            <person name="Brami D."/>
            <person name="Johnson J."/>
            <person name="Hostetler J."/>
            <person name="Hannick L."/>
            <person name="Clark T."/>
            <person name="Cassidy-Hanley D."/>
            <person name="Inman J."/>
        </authorList>
    </citation>
    <scope>NUCLEOTIDE SEQUENCE [LARGE SCALE GENOMIC DNA]</scope>
    <source>
        <strain evidence="2 3">G5</strain>
    </source>
</reference>
<dbReference type="RefSeq" id="XP_004039501.1">
    <property type="nucleotide sequence ID" value="XM_004039453.1"/>
</dbReference>
<dbReference type="AlphaFoldDB" id="G0QKP3"/>
<keyword evidence="1" id="KW-0175">Coiled coil</keyword>
<dbReference type="EMBL" id="GL983181">
    <property type="protein sequence ID" value="EGR34197.1"/>
    <property type="molecule type" value="Genomic_DNA"/>
</dbReference>
<name>G0QKP3_ICHMU</name>
<proteinExistence type="predicted"/>
<dbReference type="GeneID" id="14910394"/>